<feature type="compositionally biased region" description="Polar residues" evidence="5">
    <location>
        <begin position="230"/>
        <end position="242"/>
    </location>
</feature>
<keyword evidence="1" id="KW-0479">Metal-binding</keyword>
<organism evidence="7 8">
    <name type="scientific">Lophiostoma macrostomum CBS 122681</name>
    <dbReference type="NCBI Taxonomy" id="1314788"/>
    <lineage>
        <taxon>Eukaryota</taxon>
        <taxon>Fungi</taxon>
        <taxon>Dikarya</taxon>
        <taxon>Ascomycota</taxon>
        <taxon>Pezizomycotina</taxon>
        <taxon>Dothideomycetes</taxon>
        <taxon>Pleosporomycetidae</taxon>
        <taxon>Pleosporales</taxon>
        <taxon>Lophiostomataceae</taxon>
        <taxon>Lophiostoma</taxon>
    </lineage>
</organism>
<evidence type="ECO:0000256" key="4">
    <source>
        <dbReference type="PROSITE-ProRule" id="PRU00452"/>
    </source>
</evidence>
<dbReference type="Pfam" id="PF02891">
    <property type="entry name" value="zf-MIZ"/>
    <property type="match status" value="1"/>
</dbReference>
<feature type="region of interest" description="Disordered" evidence="5">
    <location>
        <begin position="300"/>
        <end position="325"/>
    </location>
</feature>
<reference evidence="7" key="1">
    <citation type="journal article" date="2020" name="Stud. Mycol.">
        <title>101 Dothideomycetes genomes: a test case for predicting lifestyles and emergence of pathogens.</title>
        <authorList>
            <person name="Haridas S."/>
            <person name="Albert R."/>
            <person name="Binder M."/>
            <person name="Bloem J."/>
            <person name="Labutti K."/>
            <person name="Salamov A."/>
            <person name="Andreopoulos B."/>
            <person name="Baker S."/>
            <person name="Barry K."/>
            <person name="Bills G."/>
            <person name="Bluhm B."/>
            <person name="Cannon C."/>
            <person name="Castanera R."/>
            <person name="Culley D."/>
            <person name="Daum C."/>
            <person name="Ezra D."/>
            <person name="Gonzalez J."/>
            <person name="Henrissat B."/>
            <person name="Kuo A."/>
            <person name="Liang C."/>
            <person name="Lipzen A."/>
            <person name="Lutzoni F."/>
            <person name="Magnuson J."/>
            <person name="Mondo S."/>
            <person name="Nolan M."/>
            <person name="Ohm R."/>
            <person name="Pangilinan J."/>
            <person name="Park H.-J."/>
            <person name="Ramirez L."/>
            <person name="Alfaro M."/>
            <person name="Sun H."/>
            <person name="Tritt A."/>
            <person name="Yoshinaga Y."/>
            <person name="Zwiers L.-H."/>
            <person name="Turgeon B."/>
            <person name="Goodwin S."/>
            <person name="Spatafora J."/>
            <person name="Crous P."/>
            <person name="Grigoriev I."/>
        </authorList>
    </citation>
    <scope>NUCLEOTIDE SEQUENCE</scope>
    <source>
        <strain evidence="7">CBS 122681</strain>
    </source>
</reference>
<dbReference type="Gene3D" id="3.30.40.10">
    <property type="entry name" value="Zinc/RING finger domain, C3HC4 (zinc finger)"/>
    <property type="match status" value="1"/>
</dbReference>
<dbReference type="GO" id="GO:0061665">
    <property type="term" value="F:SUMO ligase activity"/>
    <property type="evidence" value="ECO:0007669"/>
    <property type="project" value="TreeGrafter"/>
</dbReference>
<feature type="region of interest" description="Disordered" evidence="5">
    <location>
        <begin position="207"/>
        <end position="242"/>
    </location>
</feature>
<dbReference type="GO" id="GO:0008270">
    <property type="term" value="F:zinc ion binding"/>
    <property type="evidence" value="ECO:0007669"/>
    <property type="project" value="UniProtKB-KW"/>
</dbReference>
<dbReference type="EMBL" id="MU004291">
    <property type="protein sequence ID" value="KAF2661875.1"/>
    <property type="molecule type" value="Genomic_DNA"/>
</dbReference>
<evidence type="ECO:0000256" key="5">
    <source>
        <dbReference type="SAM" id="MobiDB-lite"/>
    </source>
</evidence>
<evidence type="ECO:0000313" key="7">
    <source>
        <dbReference type="EMBL" id="KAF2661875.1"/>
    </source>
</evidence>
<dbReference type="InterPro" id="IPR013083">
    <property type="entry name" value="Znf_RING/FYVE/PHD"/>
</dbReference>
<feature type="region of interest" description="Disordered" evidence="5">
    <location>
        <begin position="1"/>
        <end position="24"/>
    </location>
</feature>
<dbReference type="PROSITE" id="PS51044">
    <property type="entry name" value="ZF_SP_RING"/>
    <property type="match status" value="1"/>
</dbReference>
<evidence type="ECO:0000256" key="2">
    <source>
        <dbReference type="ARBA" id="ARBA00022771"/>
    </source>
</evidence>
<accession>A0A6A6TP82</accession>
<dbReference type="GO" id="GO:0000785">
    <property type="term" value="C:chromatin"/>
    <property type="evidence" value="ECO:0007669"/>
    <property type="project" value="TreeGrafter"/>
</dbReference>
<dbReference type="PANTHER" id="PTHR10782:SF4">
    <property type="entry name" value="TONALLI, ISOFORM E"/>
    <property type="match status" value="1"/>
</dbReference>
<keyword evidence="2 4" id="KW-0863">Zinc-finger</keyword>
<dbReference type="OrthoDB" id="27975at2759"/>
<evidence type="ECO:0000313" key="8">
    <source>
        <dbReference type="Proteomes" id="UP000799324"/>
    </source>
</evidence>
<evidence type="ECO:0000256" key="3">
    <source>
        <dbReference type="ARBA" id="ARBA00022833"/>
    </source>
</evidence>
<name>A0A6A6TP82_9PLEO</name>
<protein>
    <recommendedName>
        <fullName evidence="6">SP-RING-type domain-containing protein</fullName>
    </recommendedName>
</protein>
<keyword evidence="3" id="KW-0862">Zinc</keyword>
<feature type="region of interest" description="Disordered" evidence="5">
    <location>
        <begin position="625"/>
        <end position="664"/>
    </location>
</feature>
<feature type="domain" description="SP-RING-type" evidence="6">
    <location>
        <begin position="886"/>
        <end position="976"/>
    </location>
</feature>
<sequence length="1040" mass="116172">MNSGRRPSLRDADATPTRADQAATQDTLHYALGNLGGKQKSWMKQNEAPNTSLSSARTLPVKRKRGRPAIYTIQQTTAPTSPEIGRPRDRHPPSNSTSPQLANLVSPQIRSPRVQRQEPVLPSPSPSLDAYTDSVSAPTAQQTGNSHAFNAQQPSLRGGHGTVESPCETSPNIVFMRELQTAAEGRLPPPSKRPRREPLPLQLVAQSDMQEERASPISLTPDQTHPHPVHNQSAGITHSRSPSYDLRQTSLLQASQALLNRPEGRVGSHHQPHGTPPQVQSPFGLPQSVSRERIQDQTFASASPTFTAERPQGSASALARPSRSDSLTMPDCHAILTRFTSHHTSRLNSRDSGRLDVLRDAINRGDWDYLTMHQYYCLMDLDRQSLSPSIVNHPNFESAYRLMGIILDANSLLHPSVLSFFANFPVPLTQLAVNWPRAYEQQQQMFVRFMPSAANYSHLEAVCQQRGFPPLAGELSSGLGVWSPTFQRTVFTAILRRIWGQASLSDPVLSRFERDAQSMLMQNQLELEAARKDRPPNADATWDEQMRNREQVSWGGQLKQLCAKHEVWLRSRGLRLPTRATISQQQTRAPPHNSSRLVHSPLTTMPPQTQGMPPLRHQVIPSQQHSIHRGRGRPPLNHVVPSQHAVRSQRPQAAPSRPNAALLPPRGWIQPQQRIAIPSRWALHDASLRSPVLRARSKPADLYQYVTGFAIPPTRFTKAVLDIERWTLVLPPEHARTIPPNVLGAPGEPPSRTIDESSQLFRLRCIKWPFDKLPDKHAWATADTSWTSYAYFTFNGTAIHPRKKLHHGKDLPMDLSGLMKEGENTLEVTIMQQPDDQTYLKYLVAVEVVGLRRYDEIKRECVTMRHVSASDALAAIRAKLSEQSDDDDDLCIVQSNLTVSLVDPFSASVICDIPVRSKACLHIDCFDLETFLSTRKRKDDASVADIWKCPICNADARPQHLLVDGFLQDVRKQLEQHGLSNTRAIIVDQDGTWKPKIEPGNANDSRDSNEPEDMGHREAQAHTSRARSTPVDAQIIDLSD</sequence>
<feature type="compositionally biased region" description="Basic and acidic residues" evidence="5">
    <location>
        <begin position="1004"/>
        <end position="1020"/>
    </location>
</feature>
<feature type="region of interest" description="Disordered" evidence="5">
    <location>
        <begin position="37"/>
        <end position="168"/>
    </location>
</feature>
<dbReference type="PANTHER" id="PTHR10782">
    <property type="entry name" value="ZINC FINGER MIZ DOMAIN-CONTAINING PROTEIN"/>
    <property type="match status" value="1"/>
</dbReference>
<proteinExistence type="predicted"/>
<dbReference type="InterPro" id="IPR004181">
    <property type="entry name" value="Znf_MIZ"/>
</dbReference>
<feature type="compositionally biased region" description="Polar residues" evidence="5">
    <location>
        <begin position="42"/>
        <end position="57"/>
    </location>
</feature>
<dbReference type="GO" id="GO:0016925">
    <property type="term" value="P:protein sumoylation"/>
    <property type="evidence" value="ECO:0007669"/>
    <property type="project" value="TreeGrafter"/>
</dbReference>
<evidence type="ECO:0000259" key="6">
    <source>
        <dbReference type="PROSITE" id="PS51044"/>
    </source>
</evidence>
<evidence type="ECO:0000256" key="1">
    <source>
        <dbReference type="ARBA" id="ARBA00022723"/>
    </source>
</evidence>
<keyword evidence="8" id="KW-1185">Reference proteome</keyword>
<dbReference type="AlphaFoldDB" id="A0A6A6TP82"/>
<feature type="region of interest" description="Disordered" evidence="5">
    <location>
        <begin position="263"/>
        <end position="285"/>
    </location>
</feature>
<feature type="compositionally biased region" description="Polar residues" evidence="5">
    <location>
        <begin position="133"/>
        <end position="155"/>
    </location>
</feature>
<dbReference type="Proteomes" id="UP000799324">
    <property type="component" value="Unassembled WGS sequence"/>
</dbReference>
<feature type="compositionally biased region" description="Polar residues" evidence="5">
    <location>
        <begin position="93"/>
        <end position="109"/>
    </location>
</feature>
<feature type="region of interest" description="Disordered" evidence="5">
    <location>
        <begin position="990"/>
        <end position="1040"/>
    </location>
</feature>
<gene>
    <name evidence="7" type="ORF">K491DRAFT_686851</name>
</gene>